<comment type="caution">
    <text evidence="1">The sequence shown here is derived from an EMBL/GenBank/DDBJ whole genome shotgun (WGS) entry which is preliminary data.</text>
</comment>
<dbReference type="EMBL" id="JAFBDZ010000002">
    <property type="protein sequence ID" value="MBM7585350.1"/>
    <property type="molecule type" value="Genomic_DNA"/>
</dbReference>
<sequence>MAASISNELDLFAQSLHDSLSSDILKQLARETNFVQRDSKFRAQELVALCVWLSQQVASMSLAQLCSTLEVSTGVLMVGRSEISPKTA</sequence>
<dbReference type="Proteomes" id="UP001646157">
    <property type="component" value="Unassembled WGS sequence"/>
</dbReference>
<protein>
    <recommendedName>
        <fullName evidence="3">Transposase</fullName>
    </recommendedName>
</protein>
<evidence type="ECO:0008006" key="3">
    <source>
        <dbReference type="Google" id="ProtNLM"/>
    </source>
</evidence>
<reference evidence="1 2" key="1">
    <citation type="submission" date="2021-01" db="EMBL/GenBank/DDBJ databases">
        <title>Genomic Encyclopedia of Type Strains, Phase IV (KMG-IV): sequencing the most valuable type-strain genomes for metagenomic binning, comparative biology and taxonomic classification.</title>
        <authorList>
            <person name="Goeker M."/>
        </authorList>
    </citation>
    <scope>NUCLEOTIDE SEQUENCE [LARGE SCALE GENOMIC DNA]</scope>
    <source>
        <strain evidence="1 2">DSM 24834</strain>
    </source>
</reference>
<gene>
    <name evidence="1" type="ORF">JOC86_001892</name>
</gene>
<proteinExistence type="predicted"/>
<keyword evidence="2" id="KW-1185">Reference proteome</keyword>
<accession>A0ABS2NBW4</accession>
<name>A0ABS2NBW4_9BACI</name>
<evidence type="ECO:0000313" key="1">
    <source>
        <dbReference type="EMBL" id="MBM7585350.1"/>
    </source>
</evidence>
<evidence type="ECO:0000313" key="2">
    <source>
        <dbReference type="Proteomes" id="UP001646157"/>
    </source>
</evidence>
<organism evidence="1 2">
    <name type="scientific">Rossellomorea pakistanensis</name>
    <dbReference type="NCBI Taxonomy" id="992288"/>
    <lineage>
        <taxon>Bacteria</taxon>
        <taxon>Bacillati</taxon>
        <taxon>Bacillota</taxon>
        <taxon>Bacilli</taxon>
        <taxon>Bacillales</taxon>
        <taxon>Bacillaceae</taxon>
        <taxon>Rossellomorea</taxon>
    </lineage>
</organism>